<dbReference type="GO" id="GO:0008270">
    <property type="term" value="F:zinc ion binding"/>
    <property type="evidence" value="ECO:0007669"/>
    <property type="project" value="UniProtKB-KW"/>
</dbReference>
<dbReference type="Gene3D" id="3.30.2230.10">
    <property type="entry name" value="DUSP-like"/>
    <property type="match status" value="1"/>
</dbReference>
<evidence type="ECO:0000259" key="2">
    <source>
        <dbReference type="PROSITE" id="PS50271"/>
    </source>
</evidence>
<dbReference type="PROSITE" id="PS50271">
    <property type="entry name" value="ZF_UBP"/>
    <property type="match status" value="1"/>
</dbReference>
<dbReference type="AlphaFoldDB" id="A0A507FAR8"/>
<dbReference type="GO" id="GO:0004843">
    <property type="term" value="F:cysteine-type deubiquitinase activity"/>
    <property type="evidence" value="ECO:0007669"/>
    <property type="project" value="InterPro"/>
</dbReference>
<evidence type="ECO:0000259" key="3">
    <source>
        <dbReference type="PROSITE" id="PS51283"/>
    </source>
</evidence>
<organism evidence="4 5">
    <name type="scientific">Chytriomyces confervae</name>
    <dbReference type="NCBI Taxonomy" id="246404"/>
    <lineage>
        <taxon>Eukaryota</taxon>
        <taxon>Fungi</taxon>
        <taxon>Fungi incertae sedis</taxon>
        <taxon>Chytridiomycota</taxon>
        <taxon>Chytridiomycota incertae sedis</taxon>
        <taxon>Chytridiomycetes</taxon>
        <taxon>Chytridiales</taxon>
        <taxon>Chytriomycetaceae</taxon>
        <taxon>Chytriomyces</taxon>
    </lineage>
</organism>
<dbReference type="InterPro" id="IPR013083">
    <property type="entry name" value="Znf_RING/FYVE/PHD"/>
</dbReference>
<name>A0A507FAR8_9FUNG</name>
<dbReference type="InterPro" id="IPR035927">
    <property type="entry name" value="DUSP-like_sf"/>
</dbReference>
<keyword evidence="1" id="KW-0479">Metal-binding</keyword>
<dbReference type="InterPro" id="IPR006615">
    <property type="entry name" value="Pept_C19_DUSP"/>
</dbReference>
<feature type="domain" description="UBP-type" evidence="2">
    <location>
        <begin position="1"/>
        <end position="48"/>
    </location>
</feature>
<keyword evidence="1" id="KW-0862">Zinc</keyword>
<dbReference type="Gene3D" id="3.30.40.10">
    <property type="entry name" value="Zinc/RING finger domain, C3HC4 (zinc finger)"/>
    <property type="match status" value="1"/>
</dbReference>
<accession>A0A507FAR8</accession>
<dbReference type="InterPro" id="IPR001607">
    <property type="entry name" value="Znf_UBP"/>
</dbReference>
<protein>
    <submittedName>
        <fullName evidence="4">Uncharacterized protein</fullName>
    </submittedName>
</protein>
<dbReference type="PROSITE" id="PS51283">
    <property type="entry name" value="DUSP"/>
    <property type="match status" value="1"/>
</dbReference>
<evidence type="ECO:0000256" key="1">
    <source>
        <dbReference type="PROSITE-ProRule" id="PRU00502"/>
    </source>
</evidence>
<reference evidence="4 5" key="1">
    <citation type="journal article" date="2019" name="Sci. Rep.">
        <title>Comparative genomics of chytrid fungi reveal insights into the obligate biotrophic and pathogenic lifestyle of Synchytrium endobioticum.</title>
        <authorList>
            <person name="van de Vossenberg B.T.L.H."/>
            <person name="Warris S."/>
            <person name="Nguyen H.D.T."/>
            <person name="van Gent-Pelzer M.P.E."/>
            <person name="Joly D.L."/>
            <person name="van de Geest H.C."/>
            <person name="Bonants P.J.M."/>
            <person name="Smith D.S."/>
            <person name="Levesque C.A."/>
            <person name="van der Lee T.A.J."/>
        </authorList>
    </citation>
    <scope>NUCLEOTIDE SEQUENCE [LARGE SCALE GENOMIC DNA]</scope>
    <source>
        <strain evidence="4 5">CBS 675.73</strain>
    </source>
</reference>
<evidence type="ECO:0000313" key="4">
    <source>
        <dbReference type="EMBL" id="TPX73232.1"/>
    </source>
</evidence>
<dbReference type="SUPFAM" id="SSF143791">
    <property type="entry name" value="DUSP-like"/>
    <property type="match status" value="1"/>
</dbReference>
<evidence type="ECO:0000313" key="5">
    <source>
        <dbReference type="Proteomes" id="UP000320333"/>
    </source>
</evidence>
<dbReference type="EMBL" id="QEAP01000199">
    <property type="protein sequence ID" value="TPX73232.1"/>
    <property type="molecule type" value="Genomic_DNA"/>
</dbReference>
<keyword evidence="1" id="KW-0863">Zinc-finger</keyword>
<sequence length="223" mass="25383">MLHFATNSHHLSLKINTLEVWCYQCVKWVGKRGKSQAELERVESIIALFSATAAPHSTNTPRISPTILSLQRHKLYNDRRHLERDMYVLTETDKVYFLSVEFLLAWRKFLLGNDLPPEDINNRSLVVAREDWEYVGCPEGLPNGLPLMNPYMAPFHDFGIVSEASWIILCKYYGGGPALSEENIPRDNPVYFPLLSEIALGKKRIIEQCKSRKYAASIEAGGS</sequence>
<comment type="caution">
    <text evidence="4">The sequence shown here is derived from an EMBL/GenBank/DDBJ whole genome shotgun (WGS) entry which is preliminary data.</text>
</comment>
<proteinExistence type="predicted"/>
<gene>
    <name evidence="4" type="ORF">CcCBS67573_g05489</name>
</gene>
<dbReference type="STRING" id="246404.A0A507FAR8"/>
<dbReference type="Pfam" id="PF02148">
    <property type="entry name" value="zf-UBP"/>
    <property type="match status" value="1"/>
</dbReference>
<dbReference type="Pfam" id="PF06337">
    <property type="entry name" value="DUSP"/>
    <property type="match status" value="1"/>
</dbReference>
<dbReference type="Proteomes" id="UP000320333">
    <property type="component" value="Unassembled WGS sequence"/>
</dbReference>
<feature type="domain" description="DUSP" evidence="3">
    <location>
        <begin position="66"/>
        <end position="185"/>
    </location>
</feature>
<keyword evidence="5" id="KW-1185">Reference proteome</keyword>
<dbReference type="OrthoDB" id="3219396at2759"/>